<evidence type="ECO:0008006" key="3">
    <source>
        <dbReference type="Google" id="ProtNLM"/>
    </source>
</evidence>
<organism evidence="1 2">
    <name type="scientific">Pristionchus fissidentatus</name>
    <dbReference type="NCBI Taxonomy" id="1538716"/>
    <lineage>
        <taxon>Eukaryota</taxon>
        <taxon>Metazoa</taxon>
        <taxon>Ecdysozoa</taxon>
        <taxon>Nematoda</taxon>
        <taxon>Chromadorea</taxon>
        <taxon>Rhabditida</taxon>
        <taxon>Rhabditina</taxon>
        <taxon>Diplogasteromorpha</taxon>
        <taxon>Diplogasteroidea</taxon>
        <taxon>Neodiplogasteridae</taxon>
        <taxon>Pristionchus</taxon>
    </lineage>
</organism>
<evidence type="ECO:0000313" key="2">
    <source>
        <dbReference type="Proteomes" id="UP001432322"/>
    </source>
</evidence>
<feature type="non-terminal residue" evidence="1">
    <location>
        <position position="1"/>
    </location>
</feature>
<dbReference type="AlphaFoldDB" id="A0AAV5W7A8"/>
<reference evidence="1" key="1">
    <citation type="submission" date="2023-10" db="EMBL/GenBank/DDBJ databases">
        <title>Genome assembly of Pristionchus species.</title>
        <authorList>
            <person name="Yoshida K."/>
            <person name="Sommer R.J."/>
        </authorList>
    </citation>
    <scope>NUCLEOTIDE SEQUENCE</scope>
    <source>
        <strain evidence="1">RS5133</strain>
    </source>
</reference>
<dbReference type="EMBL" id="BTSY01000005">
    <property type="protein sequence ID" value="GMT27423.1"/>
    <property type="molecule type" value="Genomic_DNA"/>
</dbReference>
<proteinExistence type="predicted"/>
<sequence length="86" mass="10175">DKSKVVFLYRQPYFLKKFFFSWRLHSFVKRPYPDPFPIGISLNGASLSKALIVYHRDKLILFNKRKFQKIIRRSSNVISVGDPILS</sequence>
<feature type="non-terminal residue" evidence="1">
    <location>
        <position position="86"/>
    </location>
</feature>
<gene>
    <name evidence="1" type="ORF">PFISCL1PPCAC_18720</name>
</gene>
<dbReference type="Proteomes" id="UP001432322">
    <property type="component" value="Unassembled WGS sequence"/>
</dbReference>
<protein>
    <recommendedName>
        <fullName evidence="3">Cytochrome P450</fullName>
    </recommendedName>
</protein>
<comment type="caution">
    <text evidence="1">The sequence shown here is derived from an EMBL/GenBank/DDBJ whole genome shotgun (WGS) entry which is preliminary data.</text>
</comment>
<accession>A0AAV5W7A8</accession>
<evidence type="ECO:0000313" key="1">
    <source>
        <dbReference type="EMBL" id="GMT27423.1"/>
    </source>
</evidence>
<keyword evidence="2" id="KW-1185">Reference proteome</keyword>
<name>A0AAV5W7A8_9BILA</name>